<dbReference type="EMBL" id="JAHRIO010030747">
    <property type="protein sequence ID" value="MEQ2168222.1"/>
    <property type="molecule type" value="Genomic_DNA"/>
</dbReference>
<proteinExistence type="predicted"/>
<evidence type="ECO:0000313" key="1">
    <source>
        <dbReference type="EMBL" id="MEQ2168222.1"/>
    </source>
</evidence>
<evidence type="ECO:0000313" key="2">
    <source>
        <dbReference type="Proteomes" id="UP001476798"/>
    </source>
</evidence>
<gene>
    <name evidence="1" type="ORF">GOODEAATRI_012085</name>
</gene>
<dbReference type="Proteomes" id="UP001476798">
    <property type="component" value="Unassembled WGS sequence"/>
</dbReference>
<comment type="caution">
    <text evidence="1">The sequence shown here is derived from an EMBL/GenBank/DDBJ whole genome shotgun (WGS) entry which is preliminary data.</text>
</comment>
<reference evidence="1 2" key="1">
    <citation type="submission" date="2021-06" db="EMBL/GenBank/DDBJ databases">
        <authorList>
            <person name="Palmer J.M."/>
        </authorList>
    </citation>
    <scope>NUCLEOTIDE SEQUENCE [LARGE SCALE GENOMIC DNA]</scope>
    <source>
        <strain evidence="1 2">GA_2019</strain>
        <tissue evidence="1">Muscle</tissue>
    </source>
</reference>
<keyword evidence="2" id="KW-1185">Reference proteome</keyword>
<organism evidence="1 2">
    <name type="scientific">Goodea atripinnis</name>
    <dbReference type="NCBI Taxonomy" id="208336"/>
    <lineage>
        <taxon>Eukaryota</taxon>
        <taxon>Metazoa</taxon>
        <taxon>Chordata</taxon>
        <taxon>Craniata</taxon>
        <taxon>Vertebrata</taxon>
        <taxon>Euteleostomi</taxon>
        <taxon>Actinopterygii</taxon>
        <taxon>Neopterygii</taxon>
        <taxon>Teleostei</taxon>
        <taxon>Neoteleostei</taxon>
        <taxon>Acanthomorphata</taxon>
        <taxon>Ovalentaria</taxon>
        <taxon>Atherinomorphae</taxon>
        <taxon>Cyprinodontiformes</taxon>
        <taxon>Goodeidae</taxon>
        <taxon>Goodea</taxon>
    </lineage>
</organism>
<protein>
    <submittedName>
        <fullName evidence="1">Uncharacterized protein</fullName>
    </submittedName>
</protein>
<accession>A0ABV0ND87</accession>
<name>A0ABV0ND87_9TELE</name>
<sequence>MDSSELTHAVSEDSGWTLFSHLPSELQLFISHDIFLFSLFFFYLEWKGLTGCEFLIANSQDRISCNSNQGHLRWAYASFPPWPTALKASLCCGLPSPVM</sequence>